<dbReference type="GO" id="GO:0015074">
    <property type="term" value="P:DNA integration"/>
    <property type="evidence" value="ECO:0007669"/>
    <property type="project" value="UniProtKB-KW"/>
</dbReference>
<dbReference type="SUPFAM" id="SSF53098">
    <property type="entry name" value="Ribonuclease H-like"/>
    <property type="match status" value="1"/>
</dbReference>
<evidence type="ECO:0000256" key="10">
    <source>
        <dbReference type="ARBA" id="ARBA00023125"/>
    </source>
</evidence>
<dbReference type="Proteomes" id="UP001227192">
    <property type="component" value="Unassembled WGS sequence"/>
</dbReference>
<name>A0AAI9X1I1_PENTH</name>
<gene>
    <name evidence="14" type="ORF">VN97_g13164</name>
</gene>
<evidence type="ECO:0000256" key="8">
    <source>
        <dbReference type="ARBA" id="ARBA00022918"/>
    </source>
</evidence>
<dbReference type="Gene3D" id="3.30.420.10">
    <property type="entry name" value="Ribonuclease H-like superfamily/Ribonuclease H"/>
    <property type="match status" value="1"/>
</dbReference>
<evidence type="ECO:0000256" key="4">
    <source>
        <dbReference type="ARBA" id="ARBA00022759"/>
    </source>
</evidence>
<evidence type="ECO:0000256" key="2">
    <source>
        <dbReference type="ARBA" id="ARBA00022722"/>
    </source>
</evidence>
<keyword evidence="5" id="KW-0378">Hydrolase</keyword>
<evidence type="ECO:0000256" key="7">
    <source>
        <dbReference type="ARBA" id="ARBA00022908"/>
    </source>
</evidence>
<dbReference type="GO" id="GO:0003887">
    <property type="term" value="F:DNA-directed DNA polymerase activity"/>
    <property type="evidence" value="ECO:0007669"/>
    <property type="project" value="UniProtKB-KW"/>
</dbReference>
<sequence>MTHELKPECQIAINQFVQLARNQWNLPIKAFHYDNEAAAGKTAEHSLTSDGILIYHTPPGHSEMNGFAERSGGMIITRMRMLSLEGKLPRDLWPEFASAAVWLLNRTPTYIASENKWLIPWEEVRREFAPMAPKINLANVRLYGSLAYCRIEKQVQSDKMNPRAEVGFLVGYLASNIYKIWFPHSGKVKHIRDAIIDETCKYSLDYKRLQPIPLPIVKEPEELTSDEVVQVMNLEIASQEAAGMPESEHQDQQDEATDTPHDAPPDAS</sequence>
<evidence type="ECO:0000256" key="11">
    <source>
        <dbReference type="ARBA" id="ARBA00023172"/>
    </source>
</evidence>
<keyword evidence="7" id="KW-0229">DNA integration</keyword>
<dbReference type="GO" id="GO:0003964">
    <property type="term" value="F:RNA-directed DNA polymerase activity"/>
    <property type="evidence" value="ECO:0007669"/>
    <property type="project" value="UniProtKB-KW"/>
</dbReference>
<evidence type="ECO:0000313" key="14">
    <source>
        <dbReference type="EMBL" id="KAJ9479897.1"/>
    </source>
</evidence>
<keyword evidence="9" id="KW-0808">Transferase</keyword>
<accession>A0AAI9X1I1</accession>
<reference evidence="14" key="2">
    <citation type="journal article" date="2016" name="Fungal Biol.">
        <title>Ochratoxin A production by Penicillium thymicola.</title>
        <authorList>
            <person name="Nguyen H.D.T."/>
            <person name="McMullin D.R."/>
            <person name="Ponomareva E."/>
            <person name="Riley R."/>
            <person name="Pomraning K.R."/>
            <person name="Baker S.E."/>
            <person name="Seifert K.A."/>
        </authorList>
    </citation>
    <scope>NUCLEOTIDE SEQUENCE</scope>
    <source>
        <strain evidence="14">DAOM 180753</strain>
    </source>
</reference>
<keyword evidence="6" id="KW-0460">Magnesium</keyword>
<keyword evidence="10" id="KW-0238">DNA-binding</keyword>
<dbReference type="GO" id="GO:0003677">
    <property type="term" value="F:DNA binding"/>
    <property type="evidence" value="ECO:0007669"/>
    <property type="project" value="UniProtKB-KW"/>
</dbReference>
<dbReference type="InterPro" id="IPR036397">
    <property type="entry name" value="RNaseH_sf"/>
</dbReference>
<keyword evidence="4" id="KW-0255">Endonuclease</keyword>
<dbReference type="InterPro" id="IPR039537">
    <property type="entry name" value="Retrotran_Ty1/copia-like"/>
</dbReference>
<reference evidence="14" key="1">
    <citation type="submission" date="2015-06" db="EMBL/GenBank/DDBJ databases">
        <authorList>
            <person name="Nguyen H."/>
        </authorList>
    </citation>
    <scope>NUCLEOTIDE SEQUENCE</scope>
    <source>
        <strain evidence="14">DAOM 180753</strain>
    </source>
</reference>
<evidence type="ECO:0000256" key="3">
    <source>
        <dbReference type="ARBA" id="ARBA00022723"/>
    </source>
</evidence>
<dbReference type="GO" id="GO:0004519">
    <property type="term" value="F:endonuclease activity"/>
    <property type="evidence" value="ECO:0007669"/>
    <property type="project" value="UniProtKB-KW"/>
</dbReference>
<dbReference type="AlphaFoldDB" id="A0AAI9X1I1"/>
<feature type="region of interest" description="Disordered" evidence="12">
    <location>
        <begin position="239"/>
        <end position="268"/>
    </location>
</feature>
<dbReference type="PANTHER" id="PTHR42648">
    <property type="entry name" value="TRANSPOSASE, PUTATIVE-RELATED"/>
    <property type="match status" value="1"/>
</dbReference>
<evidence type="ECO:0000259" key="13">
    <source>
        <dbReference type="Pfam" id="PF25597"/>
    </source>
</evidence>
<protein>
    <recommendedName>
        <fullName evidence="13">Retroviral polymerase SH3-like domain-containing protein</fullName>
    </recommendedName>
</protein>
<dbReference type="GO" id="GO:0046872">
    <property type="term" value="F:metal ion binding"/>
    <property type="evidence" value="ECO:0007669"/>
    <property type="project" value="UniProtKB-KW"/>
</dbReference>
<dbReference type="GO" id="GO:0006310">
    <property type="term" value="P:DNA recombination"/>
    <property type="evidence" value="ECO:0007669"/>
    <property type="project" value="UniProtKB-KW"/>
</dbReference>
<keyword evidence="2" id="KW-0540">Nuclease</keyword>
<dbReference type="GO" id="GO:0016787">
    <property type="term" value="F:hydrolase activity"/>
    <property type="evidence" value="ECO:0007669"/>
    <property type="project" value="UniProtKB-KW"/>
</dbReference>
<keyword evidence="1" id="KW-0548">Nucleotidyltransferase</keyword>
<evidence type="ECO:0000256" key="6">
    <source>
        <dbReference type="ARBA" id="ARBA00022842"/>
    </source>
</evidence>
<organism evidence="14 15">
    <name type="scientific">Penicillium thymicola</name>
    <dbReference type="NCBI Taxonomy" id="293382"/>
    <lineage>
        <taxon>Eukaryota</taxon>
        <taxon>Fungi</taxon>
        <taxon>Dikarya</taxon>
        <taxon>Ascomycota</taxon>
        <taxon>Pezizomycotina</taxon>
        <taxon>Eurotiomycetes</taxon>
        <taxon>Eurotiomycetidae</taxon>
        <taxon>Eurotiales</taxon>
        <taxon>Aspergillaceae</taxon>
        <taxon>Penicillium</taxon>
    </lineage>
</organism>
<dbReference type="EMBL" id="LACB01001568">
    <property type="protein sequence ID" value="KAJ9479897.1"/>
    <property type="molecule type" value="Genomic_DNA"/>
</dbReference>
<feature type="compositionally biased region" description="Basic and acidic residues" evidence="12">
    <location>
        <begin position="246"/>
        <end position="268"/>
    </location>
</feature>
<feature type="domain" description="Retroviral polymerase SH3-like" evidence="13">
    <location>
        <begin position="145"/>
        <end position="204"/>
    </location>
</feature>
<evidence type="ECO:0000256" key="9">
    <source>
        <dbReference type="ARBA" id="ARBA00022932"/>
    </source>
</evidence>
<keyword evidence="15" id="KW-1185">Reference proteome</keyword>
<dbReference type="InterPro" id="IPR057670">
    <property type="entry name" value="SH3_retrovirus"/>
</dbReference>
<keyword evidence="9" id="KW-0239">DNA-directed DNA polymerase</keyword>
<evidence type="ECO:0000313" key="15">
    <source>
        <dbReference type="Proteomes" id="UP001227192"/>
    </source>
</evidence>
<evidence type="ECO:0000256" key="1">
    <source>
        <dbReference type="ARBA" id="ARBA00022695"/>
    </source>
</evidence>
<comment type="caution">
    <text evidence="14">The sequence shown here is derived from an EMBL/GenBank/DDBJ whole genome shotgun (WGS) entry which is preliminary data.</text>
</comment>
<evidence type="ECO:0000256" key="5">
    <source>
        <dbReference type="ARBA" id="ARBA00022801"/>
    </source>
</evidence>
<proteinExistence type="predicted"/>
<keyword evidence="8" id="KW-0695">RNA-directed DNA polymerase</keyword>
<keyword evidence="11" id="KW-0233">DNA recombination</keyword>
<evidence type="ECO:0000256" key="12">
    <source>
        <dbReference type="SAM" id="MobiDB-lite"/>
    </source>
</evidence>
<dbReference type="Pfam" id="PF25597">
    <property type="entry name" value="SH3_retrovirus"/>
    <property type="match status" value="1"/>
</dbReference>
<dbReference type="InterPro" id="IPR012337">
    <property type="entry name" value="RNaseH-like_sf"/>
</dbReference>
<dbReference type="PANTHER" id="PTHR42648:SF11">
    <property type="entry name" value="TRANSPOSON TY4-P GAG-POL POLYPROTEIN"/>
    <property type="match status" value="1"/>
</dbReference>
<keyword evidence="3" id="KW-0479">Metal-binding</keyword>